<feature type="compositionally biased region" description="Polar residues" evidence="1">
    <location>
        <begin position="41"/>
        <end position="67"/>
    </location>
</feature>
<reference evidence="2 3" key="1">
    <citation type="journal article" date="2019" name="Nat. Ecol. Evol.">
        <title>Megaphylogeny resolves global patterns of mushroom evolution.</title>
        <authorList>
            <person name="Varga T."/>
            <person name="Krizsan K."/>
            <person name="Foldi C."/>
            <person name="Dima B."/>
            <person name="Sanchez-Garcia M."/>
            <person name="Sanchez-Ramirez S."/>
            <person name="Szollosi G.J."/>
            <person name="Szarkandi J.G."/>
            <person name="Papp V."/>
            <person name="Albert L."/>
            <person name="Andreopoulos W."/>
            <person name="Angelini C."/>
            <person name="Antonin V."/>
            <person name="Barry K.W."/>
            <person name="Bougher N.L."/>
            <person name="Buchanan P."/>
            <person name="Buyck B."/>
            <person name="Bense V."/>
            <person name="Catcheside P."/>
            <person name="Chovatia M."/>
            <person name="Cooper J."/>
            <person name="Damon W."/>
            <person name="Desjardin D."/>
            <person name="Finy P."/>
            <person name="Geml J."/>
            <person name="Haridas S."/>
            <person name="Hughes K."/>
            <person name="Justo A."/>
            <person name="Karasinski D."/>
            <person name="Kautmanova I."/>
            <person name="Kiss B."/>
            <person name="Kocsube S."/>
            <person name="Kotiranta H."/>
            <person name="LaButti K.M."/>
            <person name="Lechner B.E."/>
            <person name="Liimatainen K."/>
            <person name="Lipzen A."/>
            <person name="Lukacs Z."/>
            <person name="Mihaltcheva S."/>
            <person name="Morgado L.N."/>
            <person name="Niskanen T."/>
            <person name="Noordeloos M.E."/>
            <person name="Ohm R.A."/>
            <person name="Ortiz-Santana B."/>
            <person name="Ovrebo C."/>
            <person name="Racz N."/>
            <person name="Riley R."/>
            <person name="Savchenko A."/>
            <person name="Shiryaev A."/>
            <person name="Soop K."/>
            <person name="Spirin V."/>
            <person name="Szebenyi C."/>
            <person name="Tomsovsky M."/>
            <person name="Tulloss R.E."/>
            <person name="Uehling J."/>
            <person name="Grigoriev I.V."/>
            <person name="Vagvolgyi C."/>
            <person name="Papp T."/>
            <person name="Martin F.M."/>
            <person name="Miettinen O."/>
            <person name="Hibbett D.S."/>
            <person name="Nagy L.G."/>
        </authorList>
    </citation>
    <scope>NUCLEOTIDE SEQUENCE [LARGE SCALE GENOMIC DNA]</scope>
    <source>
        <strain evidence="2 3">OMC1185</strain>
    </source>
</reference>
<protein>
    <submittedName>
        <fullName evidence="2">Uncharacterized protein</fullName>
    </submittedName>
</protein>
<proteinExistence type="predicted"/>
<accession>A0A5C3N685</accession>
<dbReference type="AlphaFoldDB" id="A0A5C3N685"/>
<keyword evidence="3" id="KW-1185">Reference proteome</keyword>
<gene>
    <name evidence="2" type="ORF">OE88DRAFT_1658123</name>
</gene>
<dbReference type="EMBL" id="ML213509">
    <property type="protein sequence ID" value="TFK52702.1"/>
    <property type="molecule type" value="Genomic_DNA"/>
</dbReference>
<evidence type="ECO:0000256" key="1">
    <source>
        <dbReference type="SAM" id="MobiDB-lite"/>
    </source>
</evidence>
<organism evidence="2 3">
    <name type="scientific">Heliocybe sulcata</name>
    <dbReference type="NCBI Taxonomy" id="5364"/>
    <lineage>
        <taxon>Eukaryota</taxon>
        <taxon>Fungi</taxon>
        <taxon>Dikarya</taxon>
        <taxon>Basidiomycota</taxon>
        <taxon>Agaricomycotina</taxon>
        <taxon>Agaricomycetes</taxon>
        <taxon>Gloeophyllales</taxon>
        <taxon>Gloeophyllaceae</taxon>
        <taxon>Heliocybe</taxon>
    </lineage>
</organism>
<dbReference type="Proteomes" id="UP000305948">
    <property type="component" value="Unassembled WGS sequence"/>
</dbReference>
<name>A0A5C3N685_9AGAM</name>
<evidence type="ECO:0000313" key="3">
    <source>
        <dbReference type="Proteomes" id="UP000305948"/>
    </source>
</evidence>
<evidence type="ECO:0000313" key="2">
    <source>
        <dbReference type="EMBL" id="TFK52702.1"/>
    </source>
</evidence>
<feature type="region of interest" description="Disordered" evidence="1">
    <location>
        <begin position="25"/>
        <end position="89"/>
    </location>
</feature>
<sequence length="89" mass="9874">MVQRQRQLPAELDWYVLEGALSSVLWPRSENDETQEERSLNSETASGNGSTFPSLTASPITRRSQLFSPKDSPFTPQWPSVAGGHNAKN</sequence>